<evidence type="ECO:0000259" key="3">
    <source>
        <dbReference type="Pfam" id="PF24677"/>
    </source>
</evidence>
<evidence type="ECO:0000259" key="2">
    <source>
        <dbReference type="Pfam" id="PF24672"/>
    </source>
</evidence>
<organism evidence="4 5">
    <name type="scientific">Faecalitalea cylindroides ATCC 27803</name>
    <dbReference type="NCBI Taxonomy" id="649755"/>
    <lineage>
        <taxon>Bacteria</taxon>
        <taxon>Bacillati</taxon>
        <taxon>Bacillota</taxon>
        <taxon>Erysipelotrichia</taxon>
        <taxon>Erysipelotrichales</taxon>
        <taxon>Erysipelotrichaceae</taxon>
        <taxon>Faecalitalea</taxon>
    </lineage>
</organism>
<keyword evidence="1" id="KW-1133">Transmembrane helix</keyword>
<feature type="domain" description="DUF7657" evidence="3">
    <location>
        <begin position="114"/>
        <end position="508"/>
    </location>
</feature>
<keyword evidence="1" id="KW-0472">Membrane</keyword>
<feature type="transmembrane region" description="Helical" evidence="1">
    <location>
        <begin position="253"/>
        <end position="273"/>
    </location>
</feature>
<dbReference type="HOGENOM" id="CLU_017192_0_0_9"/>
<feature type="transmembrane region" description="Helical" evidence="1">
    <location>
        <begin position="493"/>
        <end position="511"/>
    </location>
</feature>
<dbReference type="Pfam" id="PF24677">
    <property type="entry name" value="DUF7657"/>
    <property type="match status" value="1"/>
</dbReference>
<proteinExistence type="predicted"/>
<dbReference type="AlphaFoldDB" id="U2R086"/>
<evidence type="ECO:0000256" key="1">
    <source>
        <dbReference type="SAM" id="Phobius"/>
    </source>
</evidence>
<name>U2R086_9FIRM</name>
<gene>
    <name evidence="4" type="ORF">HMPREF0367_00266</name>
</gene>
<reference evidence="4 5" key="1">
    <citation type="submission" date="2013-06" db="EMBL/GenBank/DDBJ databases">
        <authorList>
            <person name="Weinstock G."/>
            <person name="Sodergren E."/>
            <person name="Lobos E.A."/>
            <person name="Fulton L."/>
            <person name="Fulton R."/>
            <person name="Courtney L."/>
            <person name="Fronick C."/>
            <person name="O'Laughlin M."/>
            <person name="Godfrey J."/>
            <person name="Wilson R.M."/>
            <person name="Miner T."/>
            <person name="Farmer C."/>
            <person name="Delehaunty K."/>
            <person name="Cordes M."/>
            <person name="Minx P."/>
            <person name="Tomlinson C."/>
            <person name="Chen J."/>
            <person name="Wollam A."/>
            <person name="Pepin K.H."/>
            <person name="Bhonagiri V."/>
            <person name="Zhang X."/>
            <person name="Warren W."/>
            <person name="Mitreva M."/>
            <person name="Mardis E.R."/>
            <person name="Wilson R.K."/>
        </authorList>
    </citation>
    <scope>NUCLEOTIDE SEQUENCE [LARGE SCALE GENOMIC DNA]</scope>
    <source>
        <strain evidence="4 5">ATCC 27803</strain>
    </source>
</reference>
<comment type="caution">
    <text evidence="4">The sequence shown here is derived from an EMBL/GenBank/DDBJ whole genome shotgun (WGS) entry which is preliminary data.</text>
</comment>
<dbReference type="Pfam" id="PF24672">
    <property type="entry name" value="DUF7654"/>
    <property type="match status" value="1"/>
</dbReference>
<feature type="transmembrane region" description="Helical" evidence="1">
    <location>
        <begin position="326"/>
        <end position="342"/>
    </location>
</feature>
<feature type="domain" description="DUF7654" evidence="2">
    <location>
        <begin position="597"/>
        <end position="741"/>
    </location>
</feature>
<accession>U2R086</accession>
<dbReference type="InterPro" id="IPR056071">
    <property type="entry name" value="DUF7654"/>
</dbReference>
<feature type="transmembrane region" description="Helical" evidence="1">
    <location>
        <begin position="7"/>
        <end position="28"/>
    </location>
</feature>
<feature type="transmembrane region" description="Helical" evidence="1">
    <location>
        <begin position="58"/>
        <end position="78"/>
    </location>
</feature>
<feature type="transmembrane region" description="Helical" evidence="1">
    <location>
        <begin position="548"/>
        <end position="566"/>
    </location>
</feature>
<feature type="transmembrane region" description="Helical" evidence="1">
    <location>
        <begin position="573"/>
        <end position="594"/>
    </location>
</feature>
<dbReference type="RefSeq" id="WP_035400182.1">
    <property type="nucleotide sequence ID" value="NZ_KI270957.1"/>
</dbReference>
<evidence type="ECO:0000313" key="4">
    <source>
        <dbReference type="EMBL" id="ERK46953.1"/>
    </source>
</evidence>
<dbReference type="InterPro" id="IPR056074">
    <property type="entry name" value="DUF7657"/>
</dbReference>
<feature type="transmembrane region" description="Helical" evidence="1">
    <location>
        <begin position="424"/>
        <end position="442"/>
    </location>
</feature>
<keyword evidence="1" id="KW-0812">Transmembrane</keyword>
<feature type="transmembrane region" description="Helical" evidence="1">
    <location>
        <begin position="84"/>
        <end position="103"/>
    </location>
</feature>
<feature type="transmembrane region" description="Helical" evidence="1">
    <location>
        <begin position="454"/>
        <end position="473"/>
    </location>
</feature>
<evidence type="ECO:0000313" key="5">
    <source>
        <dbReference type="Proteomes" id="UP000016658"/>
    </source>
</evidence>
<feature type="transmembrane region" description="Helical" evidence="1">
    <location>
        <begin position="34"/>
        <end position="51"/>
    </location>
</feature>
<feature type="transmembrane region" description="Helical" evidence="1">
    <location>
        <begin position="303"/>
        <end position="320"/>
    </location>
</feature>
<feature type="transmembrane region" description="Helical" evidence="1">
    <location>
        <begin position="354"/>
        <end position="373"/>
    </location>
</feature>
<feature type="transmembrane region" description="Helical" evidence="1">
    <location>
        <begin position="520"/>
        <end position="536"/>
    </location>
</feature>
<feature type="transmembrane region" description="Helical" evidence="1">
    <location>
        <begin position="279"/>
        <end position="296"/>
    </location>
</feature>
<dbReference type="OrthoDB" id="909787at2"/>
<dbReference type="EMBL" id="AWVI01000012">
    <property type="protein sequence ID" value="ERK46953.1"/>
    <property type="molecule type" value="Genomic_DNA"/>
</dbReference>
<feature type="transmembrane region" description="Helical" evidence="1">
    <location>
        <begin position="115"/>
        <end position="134"/>
    </location>
</feature>
<dbReference type="Proteomes" id="UP000016658">
    <property type="component" value="Unassembled WGS sequence"/>
</dbReference>
<feature type="transmembrane region" description="Helical" evidence="1">
    <location>
        <begin position="215"/>
        <end position="241"/>
    </location>
</feature>
<sequence length="743" mass="85562">MIKDKKKLILSLLIDVLIFVLCLLSFRIAGTKYIFVYGALLIGLNALYFINEDVRRKILLLYFQTIVIIVVSIFTALFLPNATILLPISVIFIFSLYLLVVSKKANTVFNFIIKYRYLIALAIFVICVCFQVHGSSVSWYEVAMGTGNPYDNELFGAARAIRTDEFNVQLPYYFSQYYNDYQQISYQMSISGQDMILGYNAPVINLLLIGKPFTWGYILFGNAYGLSWYWMSKLLLGMLVYFEVSKILTKNNLISFFGMFYVVFSPAMQWWFCPHMYDVFFWGAALLAIGYHFFIGDEKWKKVLTTVLAIQAFICFIIALFPSLQVSVGLMAVAILIATLVRDRKEISFNKVDIVRVIIVAVVVCLAVGSYLIPALDEIMKTSSTVYPGSRASLGGDRNFIDLFSNLMCYLTPFKDSSFTDNCAVSTFNHFGVFCIMLYPFLFFNKRIKDRKDLIVGGTFFVVLLIQIEFMLFGFPEWLAKITLFSYINRMNLAYGLTASLFTIWTINFLVKNRESIQKPLFAILILVYSLLNYVALREEYFTYMPSIYYIVAIALLIFAMWMFVIKKYSFSATVLSALIFVSGMTVNPVSIGIEAISNQEVNPTLEQIRQEDQDATWIAVDSFYNQNFLLANGIKAINAVNFYPDFEKWELIDENHEYSDVYNRYAHIIITLTDQPTTMDNSTAPDMVNLNLNVQDIKKWNVDYIMSTVDYSNLLDQQNIEYTEVFVDSNNYNRIYKIEEEK</sequence>
<protein>
    <submittedName>
        <fullName evidence="4">Uncharacterized protein</fullName>
    </submittedName>
</protein>